<sequence>MRYQILSELGCGGYGAVYKALDNYRHQLVAVKIMVQEDEPDESWERSMAAAMRGEAIILPALNHQHIIRAFYSKGWGTPRVGVVMELMEGSLASLMRWPQLPRKESQAVADIVLHQMLQALAYLASLGYVHRDLKPENILYTSSPSLLLGRPRPHPVASSLYHFRLGDFGLCDLATNIDAVRGSELYMAPELFERPVRHMQSHKSDVWALYVTIFCTLNADEMRQMRNGRRETVADFAKAVELDGRIGSLREMAMVDPEERATAEEMLEKVYPYGRGQLSRLRG</sequence>
<comment type="similarity">
    <text evidence="4">Belongs to the protein kinase superfamily.</text>
</comment>
<dbReference type="InterPro" id="IPR000719">
    <property type="entry name" value="Prot_kinase_dom"/>
</dbReference>
<dbReference type="GO" id="GO:0005524">
    <property type="term" value="F:ATP binding"/>
    <property type="evidence" value="ECO:0007669"/>
    <property type="project" value="UniProtKB-UniRule"/>
</dbReference>
<evidence type="ECO:0000256" key="2">
    <source>
        <dbReference type="ARBA" id="ARBA00022840"/>
    </source>
</evidence>
<dbReference type="Proteomes" id="UP001303760">
    <property type="component" value="Unassembled WGS sequence"/>
</dbReference>
<keyword evidence="1 3" id="KW-0547">Nucleotide-binding</keyword>
<dbReference type="CDD" id="cd00180">
    <property type="entry name" value="PKc"/>
    <property type="match status" value="1"/>
</dbReference>
<feature type="domain" description="Protein kinase" evidence="5">
    <location>
        <begin position="3"/>
        <end position="275"/>
    </location>
</feature>
<evidence type="ECO:0000313" key="7">
    <source>
        <dbReference type="Proteomes" id="UP001303760"/>
    </source>
</evidence>
<organism evidence="6 7">
    <name type="scientific">Achaetomium macrosporum</name>
    <dbReference type="NCBI Taxonomy" id="79813"/>
    <lineage>
        <taxon>Eukaryota</taxon>
        <taxon>Fungi</taxon>
        <taxon>Dikarya</taxon>
        <taxon>Ascomycota</taxon>
        <taxon>Pezizomycotina</taxon>
        <taxon>Sordariomycetes</taxon>
        <taxon>Sordariomycetidae</taxon>
        <taxon>Sordariales</taxon>
        <taxon>Chaetomiaceae</taxon>
        <taxon>Achaetomium</taxon>
    </lineage>
</organism>
<dbReference type="InterPro" id="IPR011009">
    <property type="entry name" value="Kinase-like_dom_sf"/>
</dbReference>
<evidence type="ECO:0000256" key="3">
    <source>
        <dbReference type="PROSITE-ProRule" id="PRU10141"/>
    </source>
</evidence>
<protein>
    <submittedName>
        <fullName evidence="6">Kinase-like domain-containing protein</fullName>
    </submittedName>
</protein>
<dbReference type="Gene3D" id="1.10.510.10">
    <property type="entry name" value="Transferase(Phosphotransferase) domain 1"/>
    <property type="match status" value="1"/>
</dbReference>
<dbReference type="GO" id="GO:0005737">
    <property type="term" value="C:cytoplasm"/>
    <property type="evidence" value="ECO:0007669"/>
    <property type="project" value="TreeGrafter"/>
</dbReference>
<dbReference type="Pfam" id="PF00069">
    <property type="entry name" value="Pkinase"/>
    <property type="match status" value="1"/>
</dbReference>
<dbReference type="GO" id="GO:0005634">
    <property type="term" value="C:nucleus"/>
    <property type="evidence" value="ECO:0007669"/>
    <property type="project" value="TreeGrafter"/>
</dbReference>
<keyword evidence="7" id="KW-1185">Reference proteome</keyword>
<dbReference type="GO" id="GO:0004674">
    <property type="term" value="F:protein serine/threonine kinase activity"/>
    <property type="evidence" value="ECO:0007669"/>
    <property type="project" value="UniProtKB-KW"/>
</dbReference>
<reference evidence="6" key="1">
    <citation type="journal article" date="2023" name="Mol. Phylogenet. Evol.">
        <title>Genome-scale phylogeny and comparative genomics of the fungal order Sordariales.</title>
        <authorList>
            <person name="Hensen N."/>
            <person name="Bonometti L."/>
            <person name="Westerberg I."/>
            <person name="Brannstrom I.O."/>
            <person name="Guillou S."/>
            <person name="Cros-Aarteil S."/>
            <person name="Calhoun S."/>
            <person name="Haridas S."/>
            <person name="Kuo A."/>
            <person name="Mondo S."/>
            <person name="Pangilinan J."/>
            <person name="Riley R."/>
            <person name="LaButti K."/>
            <person name="Andreopoulos B."/>
            <person name="Lipzen A."/>
            <person name="Chen C."/>
            <person name="Yan M."/>
            <person name="Daum C."/>
            <person name="Ng V."/>
            <person name="Clum A."/>
            <person name="Steindorff A."/>
            <person name="Ohm R.A."/>
            <person name="Martin F."/>
            <person name="Silar P."/>
            <person name="Natvig D.O."/>
            <person name="Lalanne C."/>
            <person name="Gautier V."/>
            <person name="Ament-Velasquez S.L."/>
            <person name="Kruys A."/>
            <person name="Hutchinson M.I."/>
            <person name="Powell A.J."/>
            <person name="Barry K."/>
            <person name="Miller A.N."/>
            <person name="Grigoriev I.V."/>
            <person name="Debuchy R."/>
            <person name="Gladieux P."/>
            <person name="Hiltunen Thoren M."/>
            <person name="Johannesson H."/>
        </authorList>
    </citation>
    <scope>NUCLEOTIDE SEQUENCE</scope>
    <source>
        <strain evidence="6">CBS 532.94</strain>
    </source>
</reference>
<gene>
    <name evidence="6" type="ORF">C8A03DRAFT_31638</name>
</gene>
<keyword evidence="6" id="KW-0418">Kinase</keyword>
<dbReference type="PROSITE" id="PS50011">
    <property type="entry name" value="PROTEIN_KINASE_DOM"/>
    <property type="match status" value="1"/>
</dbReference>
<dbReference type="InterPro" id="IPR017441">
    <property type="entry name" value="Protein_kinase_ATP_BS"/>
</dbReference>
<dbReference type="PANTHER" id="PTHR44167">
    <property type="entry name" value="OVARIAN-SPECIFIC SERINE/THREONINE-PROTEIN KINASE LOK-RELATED"/>
    <property type="match status" value="1"/>
</dbReference>
<feature type="binding site" evidence="3">
    <location>
        <position position="32"/>
    </location>
    <ligand>
        <name>ATP</name>
        <dbReference type="ChEBI" id="CHEBI:30616"/>
    </ligand>
</feature>
<dbReference type="SMART" id="SM00220">
    <property type="entry name" value="S_TKc"/>
    <property type="match status" value="1"/>
</dbReference>
<evidence type="ECO:0000259" key="5">
    <source>
        <dbReference type="PROSITE" id="PS50011"/>
    </source>
</evidence>
<comment type="caution">
    <text evidence="6">The sequence shown here is derived from an EMBL/GenBank/DDBJ whole genome shotgun (WGS) entry which is preliminary data.</text>
</comment>
<dbReference type="GO" id="GO:0044773">
    <property type="term" value="P:mitotic DNA damage checkpoint signaling"/>
    <property type="evidence" value="ECO:0007669"/>
    <property type="project" value="TreeGrafter"/>
</dbReference>
<keyword evidence="2 3" id="KW-0067">ATP-binding</keyword>
<evidence type="ECO:0000256" key="4">
    <source>
        <dbReference type="RuleBase" id="RU000304"/>
    </source>
</evidence>
<evidence type="ECO:0000313" key="6">
    <source>
        <dbReference type="EMBL" id="KAK4240252.1"/>
    </source>
</evidence>
<keyword evidence="6" id="KW-0808">Transferase</keyword>
<dbReference type="PROSITE" id="PS00108">
    <property type="entry name" value="PROTEIN_KINASE_ST"/>
    <property type="match status" value="1"/>
</dbReference>
<proteinExistence type="inferred from homology"/>
<reference evidence="6" key="2">
    <citation type="submission" date="2023-05" db="EMBL/GenBank/DDBJ databases">
        <authorList>
            <consortium name="Lawrence Berkeley National Laboratory"/>
            <person name="Steindorff A."/>
            <person name="Hensen N."/>
            <person name="Bonometti L."/>
            <person name="Westerberg I."/>
            <person name="Brannstrom I.O."/>
            <person name="Guillou S."/>
            <person name="Cros-Aarteil S."/>
            <person name="Calhoun S."/>
            <person name="Haridas S."/>
            <person name="Kuo A."/>
            <person name="Mondo S."/>
            <person name="Pangilinan J."/>
            <person name="Riley R."/>
            <person name="Labutti K."/>
            <person name="Andreopoulos B."/>
            <person name="Lipzen A."/>
            <person name="Chen C."/>
            <person name="Yanf M."/>
            <person name="Daum C."/>
            <person name="Ng V."/>
            <person name="Clum A."/>
            <person name="Ohm R."/>
            <person name="Martin F."/>
            <person name="Silar P."/>
            <person name="Natvig D."/>
            <person name="Lalanne C."/>
            <person name="Gautier V."/>
            <person name="Ament-Velasquez S.L."/>
            <person name="Kruys A."/>
            <person name="Hutchinson M.I."/>
            <person name="Powell A.J."/>
            <person name="Barry K."/>
            <person name="Miller A.N."/>
            <person name="Grigoriev I.V."/>
            <person name="Debuchy R."/>
            <person name="Gladieux P."/>
            <person name="Thoren M.H."/>
            <person name="Johannesson H."/>
        </authorList>
    </citation>
    <scope>NUCLEOTIDE SEQUENCE</scope>
    <source>
        <strain evidence="6">CBS 532.94</strain>
    </source>
</reference>
<dbReference type="InterPro" id="IPR008271">
    <property type="entry name" value="Ser/Thr_kinase_AS"/>
</dbReference>
<dbReference type="PROSITE" id="PS00107">
    <property type="entry name" value="PROTEIN_KINASE_ATP"/>
    <property type="match status" value="1"/>
</dbReference>
<keyword evidence="4" id="KW-0723">Serine/threonine-protein kinase</keyword>
<dbReference type="SUPFAM" id="SSF56112">
    <property type="entry name" value="Protein kinase-like (PK-like)"/>
    <property type="match status" value="1"/>
</dbReference>
<dbReference type="EMBL" id="MU860044">
    <property type="protein sequence ID" value="KAK4240252.1"/>
    <property type="molecule type" value="Genomic_DNA"/>
</dbReference>
<evidence type="ECO:0000256" key="1">
    <source>
        <dbReference type="ARBA" id="ARBA00022741"/>
    </source>
</evidence>
<name>A0AAN7CFA0_9PEZI</name>
<dbReference type="AlphaFoldDB" id="A0AAN7CFA0"/>
<dbReference type="PANTHER" id="PTHR44167:SF18">
    <property type="entry name" value="PROTEIN KINASE DOMAIN-CONTAINING PROTEIN"/>
    <property type="match status" value="1"/>
</dbReference>
<accession>A0AAN7CFA0</accession>